<dbReference type="PATRIC" id="fig|1839936.3.peg.1195"/>
<evidence type="ECO:0000256" key="1">
    <source>
        <dbReference type="ARBA" id="ARBA00023015"/>
    </source>
</evidence>
<organism evidence="6 7">
    <name type="scientific">Candidatus Syntropharchaeum butanivorans</name>
    <dbReference type="NCBI Taxonomy" id="1839936"/>
    <lineage>
        <taxon>Archaea</taxon>
        <taxon>Methanobacteriati</taxon>
        <taxon>Methanobacteriota</taxon>
        <taxon>Stenosarchaea group</taxon>
        <taxon>Methanomicrobia</taxon>
        <taxon>Methanosarcinales</taxon>
        <taxon>ANME-2 cluster</taxon>
        <taxon>Candidatus Syntropharchaeum</taxon>
    </lineage>
</organism>
<evidence type="ECO:0000256" key="2">
    <source>
        <dbReference type="ARBA" id="ARBA00023125"/>
    </source>
</evidence>
<dbReference type="SUPFAM" id="SSF46785">
    <property type="entry name" value="Winged helix' DNA-binding domain"/>
    <property type="match status" value="1"/>
</dbReference>
<accession>A0A1F2P4T3</accession>
<sequence length="192" mass="21730">MPLKEFKIDSKDREIITLLIENPDISQKEIAERINLTQPSVAMRLKKLKEMGAIERCCGINPPKLGLHLARVDVVSKDTEGLLKRFRDCPYFLNGFVLSGKKNVCLLFVGEDIPTLEAIVNEHIRPLDEVESVEFNIVISTAKKLIAPVRMHIEQVEKPPCGIEIECRNCPIFKAQRCLGCPAIGQYRGSFW</sequence>
<dbReference type="InterPro" id="IPR019888">
    <property type="entry name" value="Tscrpt_reg_AsnC-like"/>
</dbReference>
<dbReference type="InterPro" id="IPR000485">
    <property type="entry name" value="AsnC-type_HTH_dom"/>
</dbReference>
<dbReference type="Gene3D" id="3.30.70.920">
    <property type="match status" value="1"/>
</dbReference>
<keyword evidence="3" id="KW-0804">Transcription</keyword>
<evidence type="ECO:0000256" key="3">
    <source>
        <dbReference type="ARBA" id="ARBA00023163"/>
    </source>
</evidence>
<evidence type="ECO:0000313" key="6">
    <source>
        <dbReference type="EMBL" id="OFV66002.1"/>
    </source>
</evidence>
<dbReference type="EMBL" id="DRIE01000019">
    <property type="protein sequence ID" value="HEC56502.1"/>
    <property type="molecule type" value="Genomic_DNA"/>
</dbReference>
<dbReference type="PANTHER" id="PTHR30154:SF34">
    <property type="entry name" value="TRANSCRIPTIONAL REGULATOR AZLB"/>
    <property type="match status" value="1"/>
</dbReference>
<dbReference type="PANTHER" id="PTHR30154">
    <property type="entry name" value="LEUCINE-RESPONSIVE REGULATORY PROTEIN"/>
    <property type="match status" value="1"/>
</dbReference>
<evidence type="ECO:0000313" key="5">
    <source>
        <dbReference type="EMBL" id="HEC56502.1"/>
    </source>
</evidence>
<feature type="domain" description="HTH asnC-type" evidence="4">
    <location>
        <begin position="8"/>
        <end position="68"/>
    </location>
</feature>
<comment type="caution">
    <text evidence="6">The sequence shown here is derived from an EMBL/GenBank/DDBJ whole genome shotgun (WGS) entry which is preliminary data.</text>
</comment>
<dbReference type="InterPro" id="IPR036388">
    <property type="entry name" value="WH-like_DNA-bd_sf"/>
</dbReference>
<dbReference type="PROSITE" id="PS50956">
    <property type="entry name" value="HTH_ASNC_2"/>
    <property type="match status" value="1"/>
</dbReference>
<dbReference type="InterPro" id="IPR011991">
    <property type="entry name" value="ArsR-like_HTH"/>
</dbReference>
<dbReference type="SMART" id="SM00344">
    <property type="entry name" value="HTH_ASNC"/>
    <property type="match status" value="1"/>
</dbReference>
<dbReference type="SUPFAM" id="SSF54909">
    <property type="entry name" value="Dimeric alpha+beta barrel"/>
    <property type="match status" value="1"/>
</dbReference>
<dbReference type="Proteomes" id="UP000885936">
    <property type="component" value="Unassembled WGS sequence"/>
</dbReference>
<evidence type="ECO:0000259" key="4">
    <source>
        <dbReference type="PROSITE" id="PS50956"/>
    </source>
</evidence>
<evidence type="ECO:0000313" key="7">
    <source>
        <dbReference type="Proteomes" id="UP000185779"/>
    </source>
</evidence>
<keyword evidence="1" id="KW-0805">Transcription regulation</keyword>
<dbReference type="InterPro" id="IPR011008">
    <property type="entry name" value="Dimeric_a/b-barrel"/>
</dbReference>
<name>A0A1F2P4T3_9EURY</name>
<dbReference type="GO" id="GO:0043565">
    <property type="term" value="F:sequence-specific DNA binding"/>
    <property type="evidence" value="ECO:0007669"/>
    <property type="project" value="InterPro"/>
</dbReference>
<dbReference type="GO" id="GO:0005829">
    <property type="term" value="C:cytosol"/>
    <property type="evidence" value="ECO:0007669"/>
    <property type="project" value="TreeGrafter"/>
</dbReference>
<dbReference type="InterPro" id="IPR019885">
    <property type="entry name" value="Tscrpt_reg_HTH_AsnC-type_CS"/>
</dbReference>
<dbReference type="AlphaFoldDB" id="A0A1F2P4T3"/>
<protein>
    <submittedName>
        <fullName evidence="5 6">AsnC family transcriptional regulator</fullName>
    </submittedName>
</protein>
<proteinExistence type="predicted"/>
<dbReference type="CDD" id="cd00090">
    <property type="entry name" value="HTH_ARSR"/>
    <property type="match status" value="1"/>
</dbReference>
<dbReference type="EMBL" id="LYOR01000005">
    <property type="protein sequence ID" value="OFV66002.1"/>
    <property type="molecule type" value="Genomic_DNA"/>
</dbReference>
<keyword evidence="7" id="KW-1185">Reference proteome</keyword>
<dbReference type="Proteomes" id="UP000185779">
    <property type="component" value="Unassembled WGS sequence"/>
</dbReference>
<dbReference type="InterPro" id="IPR036390">
    <property type="entry name" value="WH_DNA-bd_sf"/>
</dbReference>
<dbReference type="PROSITE" id="PS00519">
    <property type="entry name" value="HTH_ASNC_1"/>
    <property type="match status" value="1"/>
</dbReference>
<reference evidence="5" key="2">
    <citation type="journal article" date="2020" name="mSystems">
        <title>Genome- and Community-Level Interaction Insights into Carbon Utilization and Element Cycling Functions of Hydrothermarchaeota in Hydrothermal Sediment.</title>
        <authorList>
            <person name="Zhou Z."/>
            <person name="Liu Y."/>
            <person name="Xu W."/>
            <person name="Pan J."/>
            <person name="Luo Z.H."/>
            <person name="Li M."/>
        </authorList>
    </citation>
    <scope>NUCLEOTIDE SEQUENCE [LARGE SCALE GENOMIC DNA]</scope>
    <source>
        <strain evidence="5">HyVt-386</strain>
    </source>
</reference>
<dbReference type="Pfam" id="PF13412">
    <property type="entry name" value="HTH_24"/>
    <property type="match status" value="1"/>
</dbReference>
<dbReference type="GO" id="GO:0043200">
    <property type="term" value="P:response to amino acid"/>
    <property type="evidence" value="ECO:0007669"/>
    <property type="project" value="TreeGrafter"/>
</dbReference>
<reference evidence="6 7" key="1">
    <citation type="submission" date="2016-05" db="EMBL/GenBank/DDBJ databases">
        <title>Microbial consortia oxidize butane by reversing methanogenesis.</title>
        <authorList>
            <person name="Laso-Perez R."/>
            <person name="Richter M."/>
            <person name="Wegener G."/>
            <person name="Musat F."/>
        </authorList>
    </citation>
    <scope>NUCLEOTIDE SEQUENCE [LARGE SCALE GENOMIC DNA]</scope>
    <source>
        <strain evidence="6">BOX1</strain>
    </source>
</reference>
<gene>
    <name evidence="5" type="ORF">ENI32_01250</name>
    <name evidence="6" type="ORF">SBU_001184</name>
</gene>
<dbReference type="Gene3D" id="1.10.10.10">
    <property type="entry name" value="Winged helix-like DNA-binding domain superfamily/Winged helix DNA-binding domain"/>
    <property type="match status" value="1"/>
</dbReference>
<dbReference type="STRING" id="1839936.SBU_001184"/>
<keyword evidence="2" id="KW-0238">DNA-binding</keyword>
<dbReference type="PRINTS" id="PR00033">
    <property type="entry name" value="HTHASNC"/>
</dbReference>